<feature type="region of interest" description="Disordered" evidence="4">
    <location>
        <begin position="1"/>
        <end position="146"/>
    </location>
</feature>
<keyword evidence="7" id="KW-1185">Reference proteome</keyword>
<dbReference type="OrthoDB" id="10264606at2759"/>
<dbReference type="PROSITE" id="PS50297">
    <property type="entry name" value="ANK_REP_REGION"/>
    <property type="match status" value="1"/>
</dbReference>
<dbReference type="GO" id="GO:0008270">
    <property type="term" value="F:zinc ion binding"/>
    <property type="evidence" value="ECO:0007669"/>
    <property type="project" value="InterPro"/>
</dbReference>
<dbReference type="InterPro" id="IPR036770">
    <property type="entry name" value="Ankyrin_rpt-contain_sf"/>
</dbReference>
<feature type="compositionally biased region" description="Low complexity" evidence="4">
    <location>
        <begin position="418"/>
        <end position="431"/>
    </location>
</feature>
<dbReference type="PANTHER" id="PTHR24180">
    <property type="entry name" value="CYCLIN-DEPENDENT KINASE INHIBITOR 2C-RELATED"/>
    <property type="match status" value="1"/>
</dbReference>
<feature type="compositionally biased region" description="Pro residues" evidence="4">
    <location>
        <begin position="90"/>
        <end position="101"/>
    </location>
</feature>
<proteinExistence type="predicted"/>
<dbReference type="EMBL" id="VFQX01000035">
    <property type="protein sequence ID" value="KAF0977007.1"/>
    <property type="molecule type" value="Genomic_DNA"/>
</dbReference>
<dbReference type="InterPro" id="IPR002110">
    <property type="entry name" value="Ankyrin_rpt"/>
</dbReference>
<dbReference type="InterPro" id="IPR001138">
    <property type="entry name" value="Zn2Cys6_DnaBD"/>
</dbReference>
<feature type="domain" description="Zn(2)-C6 fungal-type" evidence="5">
    <location>
        <begin position="292"/>
        <end position="321"/>
    </location>
</feature>
<feature type="repeat" description="ANK" evidence="3">
    <location>
        <begin position="793"/>
        <end position="825"/>
    </location>
</feature>
<comment type="caution">
    <text evidence="6">The sequence shown here is derived from an EMBL/GenBank/DDBJ whole genome shotgun (WGS) entry which is preliminary data.</text>
</comment>
<dbReference type="PROSITE" id="PS50088">
    <property type="entry name" value="ANK_REPEAT"/>
    <property type="match status" value="2"/>
</dbReference>
<feature type="region of interest" description="Disordered" evidence="4">
    <location>
        <begin position="456"/>
        <end position="560"/>
    </location>
</feature>
<dbReference type="AlphaFoldDB" id="A0A6A5BJ58"/>
<dbReference type="Gene3D" id="1.25.40.20">
    <property type="entry name" value="Ankyrin repeat-containing domain"/>
    <property type="match status" value="1"/>
</dbReference>
<reference evidence="6 7" key="1">
    <citation type="journal article" date="2019" name="Sci. Rep.">
        <title>Nanopore sequencing improves the draft genome of the human pathogenic amoeba Naegleria fowleri.</title>
        <authorList>
            <person name="Liechti N."/>
            <person name="Schurch N."/>
            <person name="Bruggmann R."/>
            <person name="Wittwer M."/>
        </authorList>
    </citation>
    <scope>NUCLEOTIDE SEQUENCE [LARGE SCALE GENOMIC DNA]</scope>
    <source>
        <strain evidence="6 7">ATCC 30894</strain>
    </source>
</reference>
<keyword evidence="1" id="KW-0677">Repeat</keyword>
<dbReference type="GeneID" id="68110878"/>
<dbReference type="SMART" id="SM00066">
    <property type="entry name" value="GAL4"/>
    <property type="match status" value="1"/>
</dbReference>
<dbReference type="VEuPathDB" id="AmoebaDB:FDP41_003660"/>
<evidence type="ECO:0000256" key="2">
    <source>
        <dbReference type="ARBA" id="ARBA00023043"/>
    </source>
</evidence>
<dbReference type="InterPro" id="IPR051637">
    <property type="entry name" value="Ank_repeat_dom-contain_49"/>
</dbReference>
<dbReference type="PROSITE" id="PS50048">
    <property type="entry name" value="ZN2_CY6_FUNGAL_2"/>
    <property type="match status" value="1"/>
</dbReference>
<feature type="compositionally biased region" description="Polar residues" evidence="4">
    <location>
        <begin position="376"/>
        <end position="401"/>
    </location>
</feature>
<evidence type="ECO:0000313" key="6">
    <source>
        <dbReference type="EMBL" id="KAF0977007.1"/>
    </source>
</evidence>
<dbReference type="SUPFAM" id="SSF48403">
    <property type="entry name" value="Ankyrin repeat"/>
    <property type="match status" value="1"/>
</dbReference>
<feature type="compositionally biased region" description="Polar residues" evidence="4">
    <location>
        <begin position="504"/>
        <end position="513"/>
    </location>
</feature>
<dbReference type="RefSeq" id="XP_044561720.1">
    <property type="nucleotide sequence ID" value="XM_044706989.1"/>
</dbReference>
<evidence type="ECO:0000256" key="1">
    <source>
        <dbReference type="ARBA" id="ARBA00022737"/>
    </source>
</evidence>
<organism evidence="6 7">
    <name type="scientific">Naegleria fowleri</name>
    <name type="common">Brain eating amoeba</name>
    <dbReference type="NCBI Taxonomy" id="5763"/>
    <lineage>
        <taxon>Eukaryota</taxon>
        <taxon>Discoba</taxon>
        <taxon>Heterolobosea</taxon>
        <taxon>Tetramitia</taxon>
        <taxon>Eutetramitia</taxon>
        <taxon>Vahlkampfiidae</taxon>
        <taxon>Naegleria</taxon>
    </lineage>
</organism>
<sequence>MQTEASLPAKILEKRNRRPSQQQPTPEIIDKPHQPPLKSIDSLPTSSAVVVVKSHRDDDDGDDSTTSACSAKQQERQQLVLNHSSSSSPTPLPQQPPPPPFMEQGMNEAIPKKKKKKKNSSPETNQNDNGKKEFGGSGEKNNYFDGQGNVPLRNNQMTNPPCPPIMAKTTTTNTEKEFEPLLPRPIRTAASTPLTNNTTSSLPSIPITASNNNMMIHHGPYTAAIGGINNNNNNTGASFTPSPLSANSHAGFSQNAFPSQSSFSNAISNVMNHSQDMSAENKKRRRNQAKSACEACRRAHTACQDQKPCHRCVKLGLECVEAQKKTKVKIAKTSGTSPSASMLPLSTIMTASTTMTSNGQYNLPQTLINCGASAHGSMTNTTTQASSDHQRHQTGGNQTSPPVKGVSRKKHAESAIGSVSSSSSSTTSSSSDGGGEQRGFDPVPVQFHASSHTIDVSIQPHHGGGHAFQESTSPLGGLVASNHQSQALTHTTGQPLATPAASMPNASQQSGHMMNSIPYHDSHHNYGSSSSTPHDSLSNYHPPNTPTTGGDSNNNVGEGSVHLSQLSPQFILQFQQHVKDGNIDKLRAACEQCFQLITMSVEEMKKTFAIPQLSRHQQQDFQWNLTRNGFLLSYLYGKFNVMNMMRDVLWTRHRKEYIDFLYKLISLEDDKALIRMFLQGVQLDLNTIENDNGVGLLSFCACFGRIEIFKMLCEEFSCSLYQCRNEKYLPIHFACSYGNVEIAEYILQKHPDQLDIQINNHSSPLLISAAYGSMKSVKFLVERGANVMLSDHDGQCAVYNATKYNHFSIVQYLAQHNADLYAKTNSGQSIFDLAEGSPEKETLIGAHHSKQNSQR</sequence>
<dbReference type="CDD" id="cd00067">
    <property type="entry name" value="GAL4"/>
    <property type="match status" value="1"/>
</dbReference>
<evidence type="ECO:0000256" key="3">
    <source>
        <dbReference type="PROSITE-ProRule" id="PRU00023"/>
    </source>
</evidence>
<evidence type="ECO:0000259" key="5">
    <source>
        <dbReference type="PROSITE" id="PS50048"/>
    </source>
</evidence>
<keyword evidence="2 3" id="KW-0040">ANK repeat</keyword>
<gene>
    <name evidence="6" type="ORF">FDP41_003660</name>
</gene>
<feature type="repeat" description="ANK" evidence="3">
    <location>
        <begin position="760"/>
        <end position="792"/>
    </location>
</feature>
<dbReference type="SUPFAM" id="SSF57701">
    <property type="entry name" value="Zn2/Cys6 DNA-binding domain"/>
    <property type="match status" value="1"/>
</dbReference>
<dbReference type="PANTHER" id="PTHR24180:SF45">
    <property type="entry name" value="POLY [ADP-RIBOSE] POLYMERASE TANKYRASE"/>
    <property type="match status" value="1"/>
</dbReference>
<dbReference type="InterPro" id="IPR036864">
    <property type="entry name" value="Zn2-C6_fun-type_DNA-bd_sf"/>
</dbReference>
<dbReference type="Gene3D" id="4.10.240.10">
    <property type="entry name" value="Zn(2)-C6 fungal-type DNA-binding domain"/>
    <property type="match status" value="1"/>
</dbReference>
<feature type="compositionally biased region" description="Polar residues" evidence="4">
    <location>
        <begin position="525"/>
        <end position="560"/>
    </location>
</feature>
<dbReference type="Proteomes" id="UP000444721">
    <property type="component" value="Unassembled WGS sequence"/>
</dbReference>
<dbReference type="Pfam" id="PF12796">
    <property type="entry name" value="Ank_2"/>
    <property type="match status" value="2"/>
</dbReference>
<evidence type="ECO:0000256" key="4">
    <source>
        <dbReference type="SAM" id="MobiDB-lite"/>
    </source>
</evidence>
<dbReference type="SMART" id="SM00248">
    <property type="entry name" value="ANK"/>
    <property type="match status" value="4"/>
</dbReference>
<dbReference type="PROSITE" id="PS00463">
    <property type="entry name" value="ZN2_CY6_FUNGAL_1"/>
    <property type="match status" value="1"/>
</dbReference>
<feature type="compositionally biased region" description="Polar residues" evidence="4">
    <location>
        <begin position="64"/>
        <end position="83"/>
    </location>
</feature>
<accession>A0A6A5BJ58</accession>
<feature type="region of interest" description="Disordered" evidence="4">
    <location>
        <begin position="374"/>
        <end position="443"/>
    </location>
</feature>
<evidence type="ECO:0000313" key="7">
    <source>
        <dbReference type="Proteomes" id="UP000444721"/>
    </source>
</evidence>
<dbReference type="Pfam" id="PF00172">
    <property type="entry name" value="Zn_clus"/>
    <property type="match status" value="1"/>
</dbReference>
<name>A0A6A5BJ58_NAEFO</name>
<dbReference type="VEuPathDB" id="AmoebaDB:NfTy_065280"/>
<dbReference type="GO" id="GO:0000981">
    <property type="term" value="F:DNA-binding transcription factor activity, RNA polymerase II-specific"/>
    <property type="evidence" value="ECO:0007669"/>
    <property type="project" value="InterPro"/>
</dbReference>
<feature type="compositionally biased region" description="Polar residues" evidence="4">
    <location>
        <begin position="481"/>
        <end position="495"/>
    </location>
</feature>
<protein>
    <recommendedName>
        <fullName evidence="5">Zn(2)-C6 fungal-type domain-containing protein</fullName>
    </recommendedName>
</protein>
<dbReference type="VEuPathDB" id="AmoebaDB:NF0130490"/>